<keyword evidence="3" id="KW-0436">Ligase</keyword>
<dbReference type="InterPro" id="IPR000873">
    <property type="entry name" value="AMP-dep_synth/lig_dom"/>
</dbReference>
<keyword evidence="7" id="KW-1185">Reference proteome</keyword>
<dbReference type="Proteomes" id="UP000694925">
    <property type="component" value="Unplaced"/>
</dbReference>
<evidence type="ECO:0000256" key="1">
    <source>
        <dbReference type="ARBA" id="ARBA00004275"/>
    </source>
</evidence>
<feature type="domain" description="AMP-dependent synthetase/ligase" evidence="5">
    <location>
        <begin position="60"/>
        <end position="406"/>
    </location>
</feature>
<dbReference type="PANTHER" id="PTHR24096:SF149">
    <property type="entry name" value="AMP-BINDING DOMAIN-CONTAINING PROTEIN-RELATED"/>
    <property type="match status" value="1"/>
</dbReference>
<dbReference type="GeneID" id="108627451"/>
<dbReference type="Gene3D" id="3.30.300.30">
    <property type="match status" value="1"/>
</dbReference>
<comment type="subcellular location">
    <subcellularLocation>
        <location evidence="1">Peroxisome</location>
    </subcellularLocation>
</comment>
<name>A0AAJ7J3W8_9HYME</name>
<evidence type="ECO:0000256" key="4">
    <source>
        <dbReference type="ARBA" id="ARBA00023140"/>
    </source>
</evidence>
<dbReference type="GO" id="GO:0005777">
    <property type="term" value="C:peroxisome"/>
    <property type="evidence" value="ECO:0007669"/>
    <property type="project" value="UniProtKB-SubCell"/>
</dbReference>
<evidence type="ECO:0000256" key="2">
    <source>
        <dbReference type="ARBA" id="ARBA00006432"/>
    </source>
</evidence>
<dbReference type="Gene3D" id="3.40.50.12780">
    <property type="entry name" value="N-terminal domain of ligase-like"/>
    <property type="match status" value="1"/>
</dbReference>
<dbReference type="PROSITE" id="PS00455">
    <property type="entry name" value="AMP_BINDING"/>
    <property type="match status" value="1"/>
</dbReference>
<evidence type="ECO:0000259" key="6">
    <source>
        <dbReference type="Pfam" id="PF13193"/>
    </source>
</evidence>
<keyword evidence="4" id="KW-0576">Peroxisome</keyword>
<gene>
    <name evidence="8" type="primary">LOC108627451</name>
</gene>
<dbReference type="SUPFAM" id="SSF56801">
    <property type="entry name" value="Acetyl-CoA synthetase-like"/>
    <property type="match status" value="1"/>
</dbReference>
<accession>A0AAJ7J3W8</accession>
<evidence type="ECO:0000313" key="7">
    <source>
        <dbReference type="Proteomes" id="UP000694925"/>
    </source>
</evidence>
<dbReference type="KEGG" id="ccal:108627451"/>
<organism evidence="7 8">
    <name type="scientific">Ceratina calcarata</name>
    <dbReference type="NCBI Taxonomy" id="156304"/>
    <lineage>
        <taxon>Eukaryota</taxon>
        <taxon>Metazoa</taxon>
        <taxon>Ecdysozoa</taxon>
        <taxon>Arthropoda</taxon>
        <taxon>Hexapoda</taxon>
        <taxon>Insecta</taxon>
        <taxon>Pterygota</taxon>
        <taxon>Neoptera</taxon>
        <taxon>Endopterygota</taxon>
        <taxon>Hymenoptera</taxon>
        <taxon>Apocrita</taxon>
        <taxon>Aculeata</taxon>
        <taxon>Apoidea</taxon>
        <taxon>Anthophila</taxon>
        <taxon>Apidae</taxon>
        <taxon>Ceratina</taxon>
        <taxon>Zadontomerus</taxon>
    </lineage>
</organism>
<protein>
    <submittedName>
        <fullName evidence="8">Luciferin 4-monooxygenase-like isoform X1</fullName>
    </submittedName>
</protein>
<dbReference type="RefSeq" id="XP_017884206.1">
    <property type="nucleotide sequence ID" value="XM_018028717.2"/>
</dbReference>
<evidence type="ECO:0000313" key="8">
    <source>
        <dbReference type="RefSeq" id="XP_017884206.1"/>
    </source>
</evidence>
<dbReference type="PANTHER" id="PTHR24096">
    <property type="entry name" value="LONG-CHAIN-FATTY-ACID--COA LIGASE"/>
    <property type="match status" value="1"/>
</dbReference>
<dbReference type="GO" id="GO:0016405">
    <property type="term" value="F:CoA-ligase activity"/>
    <property type="evidence" value="ECO:0007669"/>
    <property type="project" value="TreeGrafter"/>
</dbReference>
<dbReference type="InterPro" id="IPR042099">
    <property type="entry name" value="ANL_N_sf"/>
</dbReference>
<proteinExistence type="inferred from homology"/>
<dbReference type="InterPro" id="IPR020845">
    <property type="entry name" value="AMP-binding_CS"/>
</dbReference>
<reference evidence="8" key="1">
    <citation type="submission" date="2025-08" db="UniProtKB">
        <authorList>
            <consortium name="RefSeq"/>
        </authorList>
    </citation>
    <scope>IDENTIFICATION</scope>
    <source>
        <tissue evidence="8">Whole body</tissue>
    </source>
</reference>
<dbReference type="AlphaFoldDB" id="A0AAJ7J3W8"/>
<dbReference type="InterPro" id="IPR045851">
    <property type="entry name" value="AMP-bd_C_sf"/>
</dbReference>
<evidence type="ECO:0000259" key="5">
    <source>
        <dbReference type="Pfam" id="PF00501"/>
    </source>
</evidence>
<feature type="domain" description="AMP-binding enzyme C-terminal" evidence="6">
    <location>
        <begin position="457"/>
        <end position="532"/>
    </location>
</feature>
<dbReference type="InterPro" id="IPR025110">
    <property type="entry name" value="AMP-bd_C"/>
</dbReference>
<dbReference type="Pfam" id="PF00501">
    <property type="entry name" value="AMP-binding"/>
    <property type="match status" value="1"/>
</dbReference>
<sequence length="547" mass="61917">MINTRTEDENKNEPIFEIKNNILIGKELKYPEKCNNIGEIVFEIFKSKPDFIGQIEAACGRRATYKEMLEKSVKCATWLRKKGIKPGDTVAVCCSSYFDDYVPFLACLYIGAPCAIEYQNLPARSFRHFLSTTRPKLIFLHNSDIKTFTTAQKELNINVRKVVFDEWSGEEESFNEILSTSTTSEVEKFRCEQIVNPKALALLLGTSGSTGLPKMAELSHLSLKTLIDPAYIDYALNLSTCMCAASMRWIIYFLSFFIAVRGNLTRIIAEDKREITYYYNIIKKYRVELYFADSSQMKEMYKFGLIENFQGTDLKCILFGGSPISRDIHRMLIDQLPRINIFQAYGSTDAANIISAQKRGCKPGSCGYVRPGTKIKITCRETGCALGPNKEGEICIMSPAQLNGYFNNLEATSKAIDSEGWLHMNDIGYYDEDGELFIIGRVSDFINYKDTCLSVSEMEAVLDMHPAVCKSAVIPISSETDGELPIAIVKKLPDKQVTEHDLLSYFANNMPDFYTLKYVKFVNDFPVTNTGKIAKNELQQTLCQEFM</sequence>
<comment type="similarity">
    <text evidence="2">Belongs to the ATP-dependent AMP-binding enzyme family.</text>
</comment>
<dbReference type="Pfam" id="PF13193">
    <property type="entry name" value="AMP-binding_C"/>
    <property type="match status" value="1"/>
</dbReference>
<evidence type="ECO:0000256" key="3">
    <source>
        <dbReference type="ARBA" id="ARBA00022598"/>
    </source>
</evidence>